<dbReference type="EMBL" id="AGQS02005403">
    <property type="protein sequence ID" value="KYF40679.1"/>
    <property type="molecule type" value="Genomic_DNA"/>
</dbReference>
<dbReference type="AlphaFoldDB" id="A0A139XPH6"/>
<dbReference type="VEuPathDB" id="ToxoDB:TGARI_362870"/>
<feature type="compositionally biased region" description="Basic and acidic residues" evidence="1">
    <location>
        <begin position="144"/>
        <end position="165"/>
    </location>
</feature>
<comment type="caution">
    <text evidence="2">The sequence shown here is derived from an EMBL/GenBank/DDBJ whole genome shotgun (WGS) entry which is preliminary data.</text>
</comment>
<sequence length="165" mass="18739">MQRHRGQTTEKDARREDGENVETPHGEETGRRQTDSCPPAAEHSGEKGGRKASQTKREKHWRKKDMREQQPPPRTSNVSPGGQKEPKPTPNLEENKSERFSVSAEEQLSTVAEMQWRSEETRRKSHHTRAVKTQLEESSTGLCDLKKNESSEKDGGADDSPRRDP</sequence>
<accession>A0A139XPH6</accession>
<proteinExistence type="predicted"/>
<feature type="non-terminal residue" evidence="2">
    <location>
        <position position="165"/>
    </location>
</feature>
<feature type="compositionally biased region" description="Basic residues" evidence="1">
    <location>
        <begin position="53"/>
        <end position="64"/>
    </location>
</feature>
<feature type="compositionally biased region" description="Basic and acidic residues" evidence="1">
    <location>
        <begin position="7"/>
        <end position="34"/>
    </location>
</feature>
<reference evidence="2 3" key="1">
    <citation type="journal article" date="2016" name="Nat. Commun.">
        <title>Local admixture of amplified and diversified secreted pathogenesis determinants shapes mosaic Toxoplasma gondii genomes.</title>
        <authorList>
            <person name="Lorenzi H."/>
            <person name="Khan A."/>
            <person name="Behnke M.S."/>
            <person name="Namasivayam S."/>
            <person name="Swapna L.S."/>
            <person name="Hadjithomas M."/>
            <person name="Karamycheva S."/>
            <person name="Pinney D."/>
            <person name="Brunk B.P."/>
            <person name="Ajioka J.W."/>
            <person name="Ajzenberg D."/>
            <person name="Boothroyd J.C."/>
            <person name="Boyle J.P."/>
            <person name="Darde M.L."/>
            <person name="Diaz-Miranda M.A."/>
            <person name="Dubey J.P."/>
            <person name="Fritz H.M."/>
            <person name="Gennari S.M."/>
            <person name="Gregory B.D."/>
            <person name="Kim K."/>
            <person name="Saeij J.P."/>
            <person name="Su C."/>
            <person name="White M.W."/>
            <person name="Zhu X.Q."/>
            <person name="Howe D.K."/>
            <person name="Rosenthal B.M."/>
            <person name="Grigg M.E."/>
            <person name="Parkinson J."/>
            <person name="Liu L."/>
            <person name="Kissinger J.C."/>
            <person name="Roos D.S."/>
            <person name="Sibley L.D."/>
        </authorList>
    </citation>
    <scope>NUCLEOTIDE SEQUENCE [LARGE SCALE GENOMIC DNA]</scope>
    <source>
        <strain evidence="2 3">ARI</strain>
    </source>
</reference>
<evidence type="ECO:0000313" key="3">
    <source>
        <dbReference type="Proteomes" id="UP000074247"/>
    </source>
</evidence>
<dbReference type="Proteomes" id="UP000074247">
    <property type="component" value="Unassembled WGS sequence"/>
</dbReference>
<protein>
    <submittedName>
        <fullName evidence="2">Uncharacterized protein</fullName>
    </submittedName>
</protein>
<gene>
    <name evidence="2" type="ORF">TGARI_362870</name>
</gene>
<organism evidence="2 3">
    <name type="scientific">Toxoplasma gondii ARI</name>
    <dbReference type="NCBI Taxonomy" id="1074872"/>
    <lineage>
        <taxon>Eukaryota</taxon>
        <taxon>Sar</taxon>
        <taxon>Alveolata</taxon>
        <taxon>Apicomplexa</taxon>
        <taxon>Conoidasida</taxon>
        <taxon>Coccidia</taxon>
        <taxon>Eucoccidiorida</taxon>
        <taxon>Eimeriorina</taxon>
        <taxon>Sarcocystidae</taxon>
        <taxon>Toxoplasma</taxon>
    </lineage>
</organism>
<feature type="region of interest" description="Disordered" evidence="1">
    <location>
        <begin position="1"/>
        <end position="165"/>
    </location>
</feature>
<name>A0A139XPH6_TOXGO</name>
<evidence type="ECO:0000313" key="2">
    <source>
        <dbReference type="EMBL" id="KYF40679.1"/>
    </source>
</evidence>
<evidence type="ECO:0000256" key="1">
    <source>
        <dbReference type="SAM" id="MobiDB-lite"/>
    </source>
</evidence>